<protein>
    <submittedName>
        <fullName evidence="3">Peptidylprolyl isomerase</fullName>
    </submittedName>
</protein>
<dbReference type="EMBL" id="CP020559">
    <property type="protein sequence ID" value="ARE85935.1"/>
    <property type="molecule type" value="Genomic_DNA"/>
</dbReference>
<keyword evidence="3" id="KW-0413">Isomerase</keyword>
<dbReference type="PANTHER" id="PTHR47245">
    <property type="entry name" value="PEPTIDYLPROLYL ISOMERASE"/>
    <property type="match status" value="1"/>
</dbReference>
<gene>
    <name evidence="2" type="ORF">BJL90_06790</name>
    <name evidence="3" type="ORF">CLFO_02510</name>
</gene>
<keyword evidence="1" id="KW-0472">Membrane</keyword>
<dbReference type="Gene3D" id="1.10.4030.10">
    <property type="entry name" value="Porin chaperone SurA, peptide-binding domain"/>
    <property type="match status" value="1"/>
</dbReference>
<dbReference type="InterPro" id="IPR027304">
    <property type="entry name" value="Trigger_fact/SurA_dom_sf"/>
</dbReference>
<feature type="transmembrane region" description="Helical" evidence="1">
    <location>
        <begin position="57"/>
        <end position="79"/>
    </location>
</feature>
<dbReference type="PANTHER" id="PTHR47245:SF2">
    <property type="entry name" value="PEPTIDYL-PROLYL CIS-TRANS ISOMERASE HP_0175-RELATED"/>
    <property type="match status" value="1"/>
</dbReference>
<dbReference type="Pfam" id="PF13624">
    <property type="entry name" value="SurA_N_3"/>
    <property type="match status" value="1"/>
</dbReference>
<keyword evidence="1" id="KW-0812">Transmembrane</keyword>
<evidence type="ECO:0000256" key="1">
    <source>
        <dbReference type="SAM" id="Phobius"/>
    </source>
</evidence>
<evidence type="ECO:0000313" key="4">
    <source>
        <dbReference type="Proteomes" id="UP000177894"/>
    </source>
</evidence>
<dbReference type="AlphaFoldDB" id="A0AAC9WFK7"/>
<accession>A0AAC9WFK7</accession>
<reference evidence="2 4" key="1">
    <citation type="submission" date="2016-10" db="EMBL/GenBank/DDBJ databases">
        <title>Complete Genome Sequence of Acetogen Clostridium formicoaceticum ATCC 27076.</title>
        <authorList>
            <person name="Bao T."/>
            <person name="Cheng C."/>
            <person name="Zhao J."/>
            <person name="Yang S.-T."/>
            <person name="Wang J."/>
            <person name="Wang M."/>
        </authorList>
    </citation>
    <scope>NUCLEOTIDE SEQUENCE [LARGE SCALE GENOMIC DNA]</scope>
    <source>
        <strain evidence="2 4">ATCC 27076</strain>
    </source>
</reference>
<keyword evidence="1" id="KW-1133">Transmembrane helix</keyword>
<dbReference type="EMBL" id="CP017603">
    <property type="protein sequence ID" value="AOY75624.1"/>
    <property type="molecule type" value="Genomic_DNA"/>
</dbReference>
<dbReference type="SUPFAM" id="SSF109998">
    <property type="entry name" value="Triger factor/SurA peptide-binding domain-like"/>
    <property type="match status" value="1"/>
</dbReference>
<dbReference type="KEGG" id="cfm:BJL90_06790"/>
<dbReference type="InterPro" id="IPR050245">
    <property type="entry name" value="PrsA_foldase"/>
</dbReference>
<dbReference type="GO" id="GO:0016853">
    <property type="term" value="F:isomerase activity"/>
    <property type="evidence" value="ECO:0007669"/>
    <property type="project" value="UniProtKB-KW"/>
</dbReference>
<evidence type="ECO:0000313" key="5">
    <source>
        <dbReference type="Proteomes" id="UP000192478"/>
    </source>
</evidence>
<reference evidence="3 5" key="2">
    <citation type="submission" date="2017-03" db="EMBL/GenBank/DDBJ databases">
        <title>Complete sequence of Clostridium formicaceticum DSM 92.</title>
        <authorList>
            <person name="Poehlein A."/>
            <person name="Karl M."/>
            <person name="Bengelsdorf F.R."/>
            <person name="Duerre P."/>
            <person name="Daniel R."/>
        </authorList>
    </citation>
    <scope>NUCLEOTIDE SEQUENCE [LARGE SCALE GENOMIC DNA]</scope>
    <source>
        <strain evidence="3 5">DSM 92</strain>
    </source>
</reference>
<evidence type="ECO:0000313" key="3">
    <source>
        <dbReference type="EMBL" id="ARE85935.1"/>
    </source>
</evidence>
<dbReference type="Proteomes" id="UP000192478">
    <property type="component" value="Chromosome"/>
</dbReference>
<name>A0AAC9WFK7_9CLOT</name>
<proteinExistence type="predicted"/>
<sequence length="285" mass="32878">MIFNKYLILYLATVYNWLLYSVMSPTLVHMSVYLKLNGFYVKIAIMDSLKILYMKGVFYLLRKLFLIILSGMLLFSFAACTATEDGASDSVDEEVSAIVALVNGKEIQRSDFENVLENMKLSYQQFGLDFDSEENKEMLELMKEEALNNLIQQELLLQSALEKNYAASQDEIDHELEQIKAQFGTDEEFDMALEANHLTLDALIESIANEIMLAQYIQNEIGEPTVSEEEIIAMYEEYSESMEDLPAFEEMQFELEEELKYQKFQTSFGEFIENLKAQSTIEILL</sequence>
<evidence type="ECO:0000313" key="2">
    <source>
        <dbReference type="EMBL" id="AOY75624.1"/>
    </source>
</evidence>
<keyword evidence="4" id="KW-1185">Reference proteome</keyword>
<dbReference type="Proteomes" id="UP000177894">
    <property type="component" value="Chromosome"/>
</dbReference>
<feature type="transmembrane region" description="Helical" evidence="1">
    <location>
        <begin position="17"/>
        <end position="36"/>
    </location>
</feature>
<organism evidence="3 5">
    <name type="scientific">Clostridium formicaceticum</name>
    <dbReference type="NCBI Taxonomy" id="1497"/>
    <lineage>
        <taxon>Bacteria</taxon>
        <taxon>Bacillati</taxon>
        <taxon>Bacillota</taxon>
        <taxon>Clostridia</taxon>
        <taxon>Eubacteriales</taxon>
        <taxon>Clostridiaceae</taxon>
        <taxon>Clostridium</taxon>
    </lineage>
</organism>